<evidence type="ECO:0008006" key="4">
    <source>
        <dbReference type="Google" id="ProtNLM"/>
    </source>
</evidence>
<dbReference type="RefSeq" id="WP_004402299.1">
    <property type="nucleotide sequence ID" value="NZ_LK391965.1"/>
</dbReference>
<evidence type="ECO:0000313" key="3">
    <source>
        <dbReference type="Proteomes" id="UP000018211"/>
    </source>
</evidence>
<gene>
    <name evidence="2" type="ORF">VIBNISOn1_1540055</name>
</gene>
<accession>A0AAV2VM09</accession>
<feature type="signal peptide" evidence="1">
    <location>
        <begin position="1"/>
        <end position="19"/>
    </location>
</feature>
<dbReference type="AlphaFoldDB" id="A0AAV2VM09"/>
<comment type="caution">
    <text evidence="2">The sequence shown here is derived from an EMBL/GenBank/DDBJ whole genome shotgun (WGS) entry which is preliminary data.</text>
</comment>
<evidence type="ECO:0000313" key="2">
    <source>
        <dbReference type="EMBL" id="CCO45688.1"/>
    </source>
</evidence>
<dbReference type="GeneID" id="97540751"/>
<dbReference type="PROSITE" id="PS51257">
    <property type="entry name" value="PROKAR_LIPOPROTEIN"/>
    <property type="match status" value="1"/>
</dbReference>
<keyword evidence="1" id="KW-0732">Signal</keyword>
<name>A0AAV2VM09_9VIBR</name>
<reference evidence="2 3" key="1">
    <citation type="journal article" date="2013" name="ISME J.">
        <title>Comparative genomics of pathogenic lineages of Vibrio nigripulchritudo identifies virulence-associated traits.</title>
        <authorList>
            <person name="Goudenege D."/>
            <person name="Labreuche Y."/>
            <person name="Krin E."/>
            <person name="Ansquer D."/>
            <person name="Mangenot S."/>
            <person name="Calteau A."/>
            <person name="Medigue C."/>
            <person name="Mazel D."/>
            <person name="Polz M.F."/>
            <person name="Le Roux F."/>
        </authorList>
    </citation>
    <scope>NUCLEOTIDE SEQUENCE [LARGE SCALE GENOMIC DNA]</scope>
    <source>
        <strain evidence="2 3">SOn1</strain>
    </source>
</reference>
<protein>
    <recommendedName>
        <fullName evidence="4">Lipoprotein</fullName>
    </recommendedName>
</protein>
<organism evidence="2 3">
    <name type="scientific">Vibrio nigripulchritudo SOn1</name>
    <dbReference type="NCBI Taxonomy" id="1238450"/>
    <lineage>
        <taxon>Bacteria</taxon>
        <taxon>Pseudomonadati</taxon>
        <taxon>Pseudomonadota</taxon>
        <taxon>Gammaproteobacteria</taxon>
        <taxon>Vibrionales</taxon>
        <taxon>Vibrionaceae</taxon>
        <taxon>Vibrio</taxon>
    </lineage>
</organism>
<proteinExistence type="predicted"/>
<evidence type="ECO:0000256" key="1">
    <source>
        <dbReference type="SAM" id="SignalP"/>
    </source>
</evidence>
<feature type="chain" id="PRO_5043819638" description="Lipoprotein" evidence="1">
    <location>
        <begin position="20"/>
        <end position="159"/>
    </location>
</feature>
<dbReference type="Proteomes" id="UP000018211">
    <property type="component" value="Unassembled WGS sequence"/>
</dbReference>
<sequence length="159" mass="17152">MKPIFRYFLYSFVPFSLLACGGGSSDSPSSSPSSDSGSSYTFKDITIPSGFTWKSSESKEITFRVVSNFSTQNGVGVNVNGRHILKMYSVSSSGVDSQPFYTGRTDQTGKLTRELQLSSNWEQIKIVASVDGTTCTQQASISTMTSEMLIGCDVTIGSD</sequence>
<dbReference type="EMBL" id="CAOF01000062">
    <property type="protein sequence ID" value="CCO45688.1"/>
    <property type="molecule type" value="Genomic_DNA"/>
</dbReference>